<name>A0A5B7IHL0_PORTR</name>
<comment type="caution">
    <text evidence="1">The sequence shown here is derived from an EMBL/GenBank/DDBJ whole genome shotgun (WGS) entry which is preliminary data.</text>
</comment>
<dbReference type="EMBL" id="VSRR010057766">
    <property type="protein sequence ID" value="MPC81715.1"/>
    <property type="molecule type" value="Genomic_DNA"/>
</dbReference>
<proteinExistence type="predicted"/>
<dbReference type="AlphaFoldDB" id="A0A5B7IHL0"/>
<protein>
    <submittedName>
        <fullName evidence="1">Uncharacterized protein</fullName>
    </submittedName>
</protein>
<gene>
    <name evidence="1" type="ORF">E2C01_076346</name>
</gene>
<sequence length="16" mass="1919">MDRDRLGGRMDRDRLG</sequence>
<evidence type="ECO:0000313" key="2">
    <source>
        <dbReference type="Proteomes" id="UP000324222"/>
    </source>
</evidence>
<accession>A0A5B7IHL0</accession>
<reference evidence="1 2" key="1">
    <citation type="submission" date="2019-05" db="EMBL/GenBank/DDBJ databases">
        <title>Another draft genome of Portunus trituberculatus and its Hox gene families provides insights of decapod evolution.</title>
        <authorList>
            <person name="Jeong J.-H."/>
            <person name="Song I."/>
            <person name="Kim S."/>
            <person name="Choi T."/>
            <person name="Kim D."/>
            <person name="Ryu S."/>
            <person name="Kim W."/>
        </authorList>
    </citation>
    <scope>NUCLEOTIDE SEQUENCE [LARGE SCALE GENOMIC DNA]</scope>
    <source>
        <tissue evidence="1">Muscle</tissue>
    </source>
</reference>
<dbReference type="Proteomes" id="UP000324222">
    <property type="component" value="Unassembled WGS sequence"/>
</dbReference>
<evidence type="ECO:0000313" key="1">
    <source>
        <dbReference type="EMBL" id="MPC81715.1"/>
    </source>
</evidence>
<organism evidence="1 2">
    <name type="scientific">Portunus trituberculatus</name>
    <name type="common">Swimming crab</name>
    <name type="synonym">Neptunus trituberculatus</name>
    <dbReference type="NCBI Taxonomy" id="210409"/>
    <lineage>
        <taxon>Eukaryota</taxon>
        <taxon>Metazoa</taxon>
        <taxon>Ecdysozoa</taxon>
        <taxon>Arthropoda</taxon>
        <taxon>Crustacea</taxon>
        <taxon>Multicrustacea</taxon>
        <taxon>Malacostraca</taxon>
        <taxon>Eumalacostraca</taxon>
        <taxon>Eucarida</taxon>
        <taxon>Decapoda</taxon>
        <taxon>Pleocyemata</taxon>
        <taxon>Brachyura</taxon>
        <taxon>Eubrachyura</taxon>
        <taxon>Portunoidea</taxon>
        <taxon>Portunidae</taxon>
        <taxon>Portuninae</taxon>
        <taxon>Portunus</taxon>
    </lineage>
</organism>
<keyword evidence="2" id="KW-1185">Reference proteome</keyword>